<keyword evidence="1" id="KW-1133">Transmembrane helix</keyword>
<dbReference type="GeneID" id="8628789"/>
<dbReference type="SMR" id="Q54CY7"/>
<proteinExistence type="predicted"/>
<name>Q54CY7_DICDI</name>
<sequence length="179" mass="21357">MVQNENKEFIILISVKIISIFLISFHLKIDSIVSPIVTKILSNLIIFFLGKFPFFKEENCIKHKNHIFYDLLLTLFHVILDIFSLEVKNFLNILTIGSQHIYAIFVDFKNLYNYKKEKEFDLCDYENLQIENQKLSKENIKKDKEIEELNLFLKSLVPKGILYVPLKKKKIKNEIFFEY</sequence>
<organism evidence="2 3">
    <name type="scientific">Dictyostelium discoideum</name>
    <name type="common">Social amoeba</name>
    <dbReference type="NCBI Taxonomy" id="44689"/>
    <lineage>
        <taxon>Eukaryota</taxon>
        <taxon>Amoebozoa</taxon>
        <taxon>Evosea</taxon>
        <taxon>Eumycetozoa</taxon>
        <taxon>Dictyostelia</taxon>
        <taxon>Dictyosteliales</taxon>
        <taxon>Dictyosteliaceae</taxon>
        <taxon>Dictyostelium</taxon>
    </lineage>
</organism>
<gene>
    <name evidence="2" type="ORF">DDB_G0292628</name>
</gene>
<feature type="transmembrane region" description="Helical" evidence="1">
    <location>
        <begin position="9"/>
        <end position="27"/>
    </location>
</feature>
<keyword evidence="3" id="KW-1185">Reference proteome</keyword>
<dbReference type="KEGG" id="ddi:DDB_G0292628"/>
<dbReference type="AlphaFoldDB" id="Q54CY7"/>
<evidence type="ECO:0000313" key="2">
    <source>
        <dbReference type="EMBL" id="EAL61117.1"/>
    </source>
</evidence>
<feature type="transmembrane region" description="Helical" evidence="1">
    <location>
        <begin position="33"/>
        <end position="55"/>
    </location>
</feature>
<accession>Q54CY7</accession>
<dbReference type="RefSeq" id="XP_629533.1">
    <property type="nucleotide sequence ID" value="XM_629531.1"/>
</dbReference>
<keyword evidence="1" id="KW-0472">Membrane</keyword>
<dbReference type="VEuPathDB" id="AmoebaDB:DDB_G0292628"/>
<dbReference type="EMBL" id="AAFI02000194">
    <property type="protein sequence ID" value="EAL61117.1"/>
    <property type="molecule type" value="Genomic_DNA"/>
</dbReference>
<protein>
    <submittedName>
        <fullName evidence="2">Uncharacterized protein</fullName>
    </submittedName>
</protein>
<comment type="caution">
    <text evidence="2">The sequence shown here is derived from an EMBL/GenBank/DDBJ whole genome shotgun (WGS) entry which is preliminary data.</text>
</comment>
<dbReference type="dictyBase" id="DDB_G0292628"/>
<evidence type="ECO:0000313" key="3">
    <source>
        <dbReference type="Proteomes" id="UP000002195"/>
    </source>
</evidence>
<feature type="transmembrane region" description="Helical" evidence="1">
    <location>
        <begin position="67"/>
        <end position="84"/>
    </location>
</feature>
<evidence type="ECO:0000256" key="1">
    <source>
        <dbReference type="SAM" id="Phobius"/>
    </source>
</evidence>
<dbReference type="Proteomes" id="UP000002195">
    <property type="component" value="Unassembled WGS sequence"/>
</dbReference>
<dbReference type="InParanoid" id="Q54CY7"/>
<reference evidence="2 3" key="1">
    <citation type="journal article" date="2005" name="Nature">
        <title>The genome of the social amoeba Dictyostelium discoideum.</title>
        <authorList>
            <consortium name="The Dictyostelium discoideum Sequencing Consortium"/>
            <person name="Eichinger L."/>
            <person name="Pachebat J.A."/>
            <person name="Glockner G."/>
            <person name="Rajandream M.A."/>
            <person name="Sucgang R."/>
            <person name="Berriman M."/>
            <person name="Song J."/>
            <person name="Olsen R."/>
            <person name="Szafranski K."/>
            <person name="Xu Q."/>
            <person name="Tunggal B."/>
            <person name="Kummerfeld S."/>
            <person name="Madera M."/>
            <person name="Konfortov B.A."/>
            <person name="Rivero F."/>
            <person name="Bankier A.T."/>
            <person name="Lehmann R."/>
            <person name="Hamlin N."/>
            <person name="Davies R."/>
            <person name="Gaudet P."/>
            <person name="Fey P."/>
            <person name="Pilcher K."/>
            <person name="Chen G."/>
            <person name="Saunders D."/>
            <person name="Sodergren E."/>
            <person name="Davis P."/>
            <person name="Kerhornou A."/>
            <person name="Nie X."/>
            <person name="Hall N."/>
            <person name="Anjard C."/>
            <person name="Hemphill L."/>
            <person name="Bason N."/>
            <person name="Farbrother P."/>
            <person name="Desany B."/>
            <person name="Just E."/>
            <person name="Morio T."/>
            <person name="Rost R."/>
            <person name="Churcher C."/>
            <person name="Cooper J."/>
            <person name="Haydock S."/>
            <person name="van Driessche N."/>
            <person name="Cronin A."/>
            <person name="Goodhead I."/>
            <person name="Muzny D."/>
            <person name="Mourier T."/>
            <person name="Pain A."/>
            <person name="Lu M."/>
            <person name="Harper D."/>
            <person name="Lindsay R."/>
            <person name="Hauser H."/>
            <person name="James K."/>
            <person name="Quiles M."/>
            <person name="Madan Babu M."/>
            <person name="Saito T."/>
            <person name="Buchrieser C."/>
            <person name="Wardroper A."/>
            <person name="Felder M."/>
            <person name="Thangavelu M."/>
            <person name="Johnson D."/>
            <person name="Knights A."/>
            <person name="Loulseged H."/>
            <person name="Mungall K."/>
            <person name="Oliver K."/>
            <person name="Price C."/>
            <person name="Quail M.A."/>
            <person name="Urushihara H."/>
            <person name="Hernandez J."/>
            <person name="Rabbinowitsch E."/>
            <person name="Steffen D."/>
            <person name="Sanders M."/>
            <person name="Ma J."/>
            <person name="Kohara Y."/>
            <person name="Sharp S."/>
            <person name="Simmonds M."/>
            <person name="Spiegler S."/>
            <person name="Tivey A."/>
            <person name="Sugano S."/>
            <person name="White B."/>
            <person name="Walker D."/>
            <person name="Woodward J."/>
            <person name="Winckler T."/>
            <person name="Tanaka Y."/>
            <person name="Shaulsky G."/>
            <person name="Schleicher M."/>
            <person name="Weinstock G."/>
            <person name="Rosenthal A."/>
            <person name="Cox E.C."/>
            <person name="Chisholm R.L."/>
            <person name="Gibbs R."/>
            <person name="Loomis W.F."/>
            <person name="Platzer M."/>
            <person name="Kay R.R."/>
            <person name="Williams J."/>
            <person name="Dear P.H."/>
            <person name="Noegel A.A."/>
            <person name="Barrell B."/>
            <person name="Kuspa A."/>
        </authorList>
    </citation>
    <scope>NUCLEOTIDE SEQUENCE [LARGE SCALE GENOMIC DNA]</scope>
    <source>
        <strain evidence="2 3">AX4</strain>
    </source>
</reference>
<keyword evidence="1" id="KW-0812">Transmembrane</keyword>
<dbReference type="HOGENOM" id="CLU_1506119_0_0_1"/>
<dbReference type="PaxDb" id="44689-DDB0184485"/>